<evidence type="ECO:0000313" key="3">
    <source>
        <dbReference type="Proteomes" id="UP000078437"/>
    </source>
</evidence>
<feature type="region of interest" description="Disordered" evidence="1">
    <location>
        <begin position="1"/>
        <end position="27"/>
    </location>
</feature>
<name>A0A191WCS6_9MICO</name>
<organism evidence="2 3">
    <name type="scientific">Agromyces aureus</name>
    <dbReference type="NCBI Taxonomy" id="453304"/>
    <lineage>
        <taxon>Bacteria</taxon>
        <taxon>Bacillati</taxon>
        <taxon>Actinomycetota</taxon>
        <taxon>Actinomycetes</taxon>
        <taxon>Micrococcales</taxon>
        <taxon>Microbacteriaceae</taxon>
        <taxon>Agromyces</taxon>
    </lineage>
</organism>
<dbReference type="Proteomes" id="UP000078437">
    <property type="component" value="Chromosome"/>
</dbReference>
<evidence type="ECO:0000256" key="1">
    <source>
        <dbReference type="SAM" id="MobiDB-lite"/>
    </source>
</evidence>
<accession>A0A191WCS6</accession>
<reference evidence="2 3" key="1">
    <citation type="journal article" date="2016" name="Int. J. Syst. Evol. Microbiol.">
        <title>Agromyces aureus sp. nov., isolated from the rhizosphere of Salix caprea L. grown in a heavy-metal-contaminated soil.</title>
        <authorList>
            <person name="Corretto E."/>
            <person name="Antonielli L."/>
            <person name="Sessitsch A."/>
            <person name="Compant S."/>
            <person name="Gorfer M."/>
            <person name="Kuffner M."/>
            <person name="Brader G."/>
        </authorList>
    </citation>
    <scope>NUCLEOTIDE SEQUENCE [LARGE SCALE GENOMIC DNA]</scope>
    <source>
        <strain evidence="2 3">AR33</strain>
    </source>
</reference>
<reference evidence="3" key="2">
    <citation type="submission" date="2016-01" db="EMBL/GenBank/DDBJ databases">
        <title>Complete genome sequence of Agromyces aureus AR33T and comparison with related organisms.</title>
        <authorList>
            <person name="Corretto E."/>
            <person name="Antonielli L."/>
            <person name="Sessitsch A."/>
            <person name="Brader G."/>
        </authorList>
    </citation>
    <scope>NUCLEOTIDE SEQUENCE [LARGE SCALE GENOMIC DNA]</scope>
    <source>
        <strain evidence="3">AR33</strain>
    </source>
</reference>
<feature type="compositionally biased region" description="Basic and acidic residues" evidence="1">
    <location>
        <begin position="15"/>
        <end position="26"/>
    </location>
</feature>
<dbReference type="KEGG" id="agy:ATC03_04315"/>
<dbReference type="AlphaFoldDB" id="A0A191WCS6"/>
<keyword evidence="3" id="KW-1185">Reference proteome</keyword>
<dbReference type="STRING" id="453304.ATC03_04315"/>
<proteinExistence type="predicted"/>
<evidence type="ECO:0000313" key="2">
    <source>
        <dbReference type="EMBL" id="ANJ26070.1"/>
    </source>
</evidence>
<dbReference type="EMBL" id="CP013979">
    <property type="protein sequence ID" value="ANJ26070.1"/>
    <property type="molecule type" value="Genomic_DNA"/>
</dbReference>
<sequence>MKGHDGGPENAMTERQGRRFTTREASPDEVGPVLKRYVAVAPLVLPYFTAAADDPPAAFAAEADRHPVFELTMLDRP</sequence>
<protein>
    <submittedName>
        <fullName evidence="2">Uncharacterized protein</fullName>
    </submittedName>
</protein>
<gene>
    <name evidence="2" type="ORF">ATC03_04315</name>
</gene>